<dbReference type="PANTHER" id="PTHR14136:SF17">
    <property type="entry name" value="BTB_POZ DOMAIN-CONTAINING PROTEIN KCTD9"/>
    <property type="match status" value="1"/>
</dbReference>
<dbReference type="EMBL" id="CP013023">
    <property type="protein sequence ID" value="ANF97584.1"/>
    <property type="molecule type" value="Genomic_DNA"/>
</dbReference>
<organism evidence="1 2">
    <name type="scientific">Paenibacillus bovis</name>
    <dbReference type="NCBI Taxonomy" id="1616788"/>
    <lineage>
        <taxon>Bacteria</taxon>
        <taxon>Bacillati</taxon>
        <taxon>Bacillota</taxon>
        <taxon>Bacilli</taxon>
        <taxon>Bacillales</taxon>
        <taxon>Paenibacillaceae</taxon>
        <taxon>Paenibacillus</taxon>
    </lineage>
</organism>
<dbReference type="Proteomes" id="UP000078148">
    <property type="component" value="Chromosome"/>
</dbReference>
<dbReference type="InterPro" id="IPR051082">
    <property type="entry name" value="Pentapeptide-BTB/POZ_domain"/>
</dbReference>
<dbReference type="PANTHER" id="PTHR14136">
    <property type="entry name" value="BTB_POZ DOMAIN-CONTAINING PROTEIN KCTD9"/>
    <property type="match status" value="1"/>
</dbReference>
<dbReference type="AlphaFoldDB" id="A0A172ZIW8"/>
<name>A0A172ZIW8_9BACL</name>
<evidence type="ECO:0000313" key="1">
    <source>
        <dbReference type="EMBL" id="ANF97584.1"/>
    </source>
</evidence>
<dbReference type="KEGG" id="pbv:AR543_17270"/>
<sequence>MLGNKAEIHYILYSLLRTGLLDNHSAYLIQATDEHSVFDRNSLEYEYDGQCLYNYWNILIEDLVVEAKNSGWNISEAELDSVRLEEAEYFHHAMIPLLRKAVRQAVQLPEYTNLLRASQVEIRAGEYLDQSICIYKEDRNEQDQMSIHQWILEKAPHTYGYQNIHDITLSWIEAMHQDFRYTTFQRIQVELSRLDFSILTGTQWQACKIQKSALLFSLLHGADFSGCTLEYVVMDGVMGASGIEELDWEPLGYDGVDFSSSQLVQCWLRESKLQGASFRSSRMDQVDFSKASLRGADFSESNLSNTVFQDADLRDACFDHSQLSGISFAGANLQGASFAGAMLENTDFTGALLSIEQLDRQQRRDAYGINITGGRLQ</sequence>
<dbReference type="Pfam" id="PF00805">
    <property type="entry name" value="Pentapeptide"/>
    <property type="match status" value="1"/>
</dbReference>
<evidence type="ECO:0000313" key="2">
    <source>
        <dbReference type="Proteomes" id="UP000078148"/>
    </source>
</evidence>
<proteinExistence type="predicted"/>
<accession>A0A172ZIW8</accession>
<gene>
    <name evidence="1" type="ORF">AR543_17270</name>
</gene>
<reference evidence="2" key="1">
    <citation type="submission" date="2015-10" db="EMBL/GenBank/DDBJ databases">
        <title>Genome of Paenibacillus bovis sp. nov.</title>
        <authorList>
            <person name="Wu Z."/>
            <person name="Gao C."/>
            <person name="Liu Z."/>
            <person name="Zheng H."/>
        </authorList>
    </citation>
    <scope>NUCLEOTIDE SEQUENCE [LARGE SCALE GENOMIC DNA]</scope>
    <source>
        <strain evidence="2">BD3526</strain>
    </source>
</reference>
<evidence type="ECO:0008006" key="3">
    <source>
        <dbReference type="Google" id="ProtNLM"/>
    </source>
</evidence>
<keyword evidence="2" id="KW-1185">Reference proteome</keyword>
<dbReference type="STRING" id="1616788.AR543_17270"/>
<dbReference type="InterPro" id="IPR001646">
    <property type="entry name" value="5peptide_repeat"/>
</dbReference>
<dbReference type="SUPFAM" id="SSF141571">
    <property type="entry name" value="Pentapeptide repeat-like"/>
    <property type="match status" value="2"/>
</dbReference>
<protein>
    <recommendedName>
        <fullName evidence="3">Low-complexity protein</fullName>
    </recommendedName>
</protein>
<dbReference type="Gene3D" id="2.160.20.80">
    <property type="entry name" value="E3 ubiquitin-protein ligase SopA"/>
    <property type="match status" value="1"/>
</dbReference>
<reference evidence="1 2" key="2">
    <citation type="journal article" date="2016" name="Int. J. Syst. Evol. Microbiol.">
        <title>Paenibacillus bovis sp. nov., isolated from raw yak (Bos grunniens) milk.</title>
        <authorList>
            <person name="Gao C."/>
            <person name="Han J."/>
            <person name="Liu Z."/>
            <person name="Xu X."/>
            <person name="Hang F."/>
            <person name="Wu Z."/>
        </authorList>
    </citation>
    <scope>NUCLEOTIDE SEQUENCE [LARGE SCALE GENOMIC DNA]</scope>
    <source>
        <strain evidence="1 2">BD3526</strain>
    </source>
</reference>